<reference evidence="1 2" key="1">
    <citation type="submission" date="2012-10" db="EMBL/GenBank/DDBJ databases">
        <title>Genome sequencing and analysis of entomopathogenic fungi Beauveria bassiana D1-5.</title>
        <authorList>
            <person name="Li Q."/>
            <person name="Wang L."/>
            <person name="Zhang Z."/>
            <person name="Wang Q."/>
            <person name="Ren J."/>
            <person name="Wang M."/>
            <person name="Xu W."/>
            <person name="Wang J."/>
            <person name="Lu Y."/>
            <person name="Du Q."/>
            <person name="Sun Z."/>
        </authorList>
    </citation>
    <scope>NUCLEOTIDE SEQUENCE [LARGE SCALE GENOMIC DNA]</scope>
    <source>
        <strain evidence="1 2">D1-5</strain>
    </source>
</reference>
<protein>
    <submittedName>
        <fullName evidence="1">Uncharacterized protein</fullName>
    </submittedName>
</protein>
<evidence type="ECO:0000313" key="2">
    <source>
        <dbReference type="Proteomes" id="UP000030106"/>
    </source>
</evidence>
<accession>A0A0A2VKD7</accession>
<comment type="caution">
    <text evidence="1">The sequence shown here is derived from an EMBL/GenBank/DDBJ whole genome shotgun (WGS) entry which is preliminary data.</text>
</comment>
<proteinExistence type="predicted"/>
<dbReference type="AlphaFoldDB" id="A0A0A2VKD7"/>
<dbReference type="Proteomes" id="UP000030106">
    <property type="component" value="Unassembled WGS sequence"/>
</dbReference>
<sequence>MLPLCPPPEPLYPAKPPIASLPPSLLLHLSKEFHHCTHRVWPQHHPEQLVRLLADSERPLRHVPLKRRHLARQDVPKPLPPRLRFAVTLIPRLRHRLRQQRRVQHRLVDALAVGQHHMRRVPNERQPAPARPPCPVRQRVQRPDIQHAARVVVLLLNQRRRDQVLDHGPKPTQELVIVVVLRVVVVVVEEHSFGFRRRLATQPRRHAELLRAGRRAR</sequence>
<dbReference type="HOGENOM" id="CLU_1272078_0_0_1"/>
<gene>
    <name evidence="1" type="ORF">BBAD15_g6609</name>
</gene>
<organism evidence="1 2">
    <name type="scientific">Beauveria bassiana D1-5</name>
    <dbReference type="NCBI Taxonomy" id="1245745"/>
    <lineage>
        <taxon>Eukaryota</taxon>
        <taxon>Fungi</taxon>
        <taxon>Dikarya</taxon>
        <taxon>Ascomycota</taxon>
        <taxon>Pezizomycotina</taxon>
        <taxon>Sordariomycetes</taxon>
        <taxon>Hypocreomycetidae</taxon>
        <taxon>Hypocreales</taxon>
        <taxon>Cordycipitaceae</taxon>
        <taxon>Beauveria</taxon>
    </lineage>
</organism>
<dbReference type="EMBL" id="ANFO01000611">
    <property type="protein sequence ID" value="KGQ08068.1"/>
    <property type="molecule type" value="Genomic_DNA"/>
</dbReference>
<name>A0A0A2VKD7_BEABA</name>
<evidence type="ECO:0000313" key="1">
    <source>
        <dbReference type="EMBL" id="KGQ08068.1"/>
    </source>
</evidence>